<gene>
    <name evidence="1" type="ORF">IV203_038115</name>
</gene>
<keyword evidence="2" id="KW-1185">Reference proteome</keyword>
<evidence type="ECO:0000313" key="1">
    <source>
        <dbReference type="EMBL" id="KAG7364912.1"/>
    </source>
</evidence>
<comment type="caution">
    <text evidence="1">The sequence shown here is derived from an EMBL/GenBank/DDBJ whole genome shotgun (WGS) entry which is preliminary data.</text>
</comment>
<dbReference type="Proteomes" id="UP000693970">
    <property type="component" value="Unassembled WGS sequence"/>
</dbReference>
<reference evidence="1" key="1">
    <citation type="journal article" date="2021" name="Sci. Rep.">
        <title>Diploid genomic architecture of Nitzschia inconspicua, an elite biomass production diatom.</title>
        <authorList>
            <person name="Oliver A."/>
            <person name="Podell S."/>
            <person name="Pinowska A."/>
            <person name="Traller J.C."/>
            <person name="Smith S.R."/>
            <person name="McClure R."/>
            <person name="Beliaev A."/>
            <person name="Bohutskyi P."/>
            <person name="Hill E.A."/>
            <person name="Rabines A."/>
            <person name="Zheng H."/>
            <person name="Allen L.Z."/>
            <person name="Kuo A."/>
            <person name="Grigoriev I.V."/>
            <person name="Allen A.E."/>
            <person name="Hazlebeck D."/>
            <person name="Allen E.E."/>
        </authorList>
    </citation>
    <scope>NUCLEOTIDE SEQUENCE</scope>
    <source>
        <strain evidence="1">Hildebrandi</strain>
    </source>
</reference>
<accession>A0A9K3LMN3</accession>
<evidence type="ECO:0000313" key="2">
    <source>
        <dbReference type="Proteomes" id="UP000693970"/>
    </source>
</evidence>
<dbReference type="EMBL" id="JAGRRH010000009">
    <property type="protein sequence ID" value="KAG7364912.1"/>
    <property type="molecule type" value="Genomic_DNA"/>
</dbReference>
<reference evidence="1" key="2">
    <citation type="submission" date="2021-04" db="EMBL/GenBank/DDBJ databases">
        <authorList>
            <person name="Podell S."/>
        </authorList>
    </citation>
    <scope>NUCLEOTIDE SEQUENCE</scope>
    <source>
        <strain evidence="1">Hildebrandi</strain>
    </source>
</reference>
<sequence length="392" mass="45381">MRRKAATATTKTLGREQVKVMLSIVALSLFLLVSDFSEISSLPKKSVFTFYDVFNTTTTTAARIRKAIFSEPEQPSTLSPKCPQFPCDLSIVFIGDSLSRFMYVSLVHFLRHNKWIEPTDNPNLVKPRDYIGGTEESSFNWKPYFIASTKALAPYEACDCWREPSDPNNNRKYETIVENRYFHDPIRNNTIVYLFAYGNKVPMRGHWNDSFQLLQNTSLHGPWTNETTIPPFAWTYDHWADAILNQVVPIRPHTLVMNAGHWKHAIGRDSYRERVVEVSKQSVPQVVWRTTTADDDGSFDEHLHTDRAICVELECLNVTGWTSKLDKAFYVDKVHFIEPVYRKMNELLLWNHIYPNHPTMKYQYSDQKVDRLMWSELGLNDSLAAALEQDSL</sequence>
<organism evidence="1 2">
    <name type="scientific">Nitzschia inconspicua</name>
    <dbReference type="NCBI Taxonomy" id="303405"/>
    <lineage>
        <taxon>Eukaryota</taxon>
        <taxon>Sar</taxon>
        <taxon>Stramenopiles</taxon>
        <taxon>Ochrophyta</taxon>
        <taxon>Bacillariophyta</taxon>
        <taxon>Bacillariophyceae</taxon>
        <taxon>Bacillariophycidae</taxon>
        <taxon>Bacillariales</taxon>
        <taxon>Bacillariaceae</taxon>
        <taxon>Nitzschia</taxon>
    </lineage>
</organism>
<dbReference type="AlphaFoldDB" id="A0A9K3LMN3"/>
<protein>
    <submittedName>
        <fullName evidence="1">Uncharacterized protein</fullName>
    </submittedName>
</protein>
<dbReference type="OrthoDB" id="189357at2759"/>
<name>A0A9K3LMN3_9STRA</name>
<proteinExistence type="predicted"/>